<proteinExistence type="predicted"/>
<dbReference type="AlphaFoldDB" id="W0R8N2"/>
<protein>
    <submittedName>
        <fullName evidence="1">Uncharacterized protein</fullName>
    </submittedName>
</protein>
<reference evidence="1 2" key="1">
    <citation type="submission" date="2013-12" db="EMBL/GenBank/DDBJ databases">
        <title>Annotation of the Bibersteinia trehalosi USDA-ARS-USMARC-190 complete genome.</title>
        <authorList>
            <person name="Harhay G.P."/>
            <person name="McVey S."/>
            <person name="Clawson M.L."/>
            <person name="Bono J."/>
            <person name="Heaton M.P."/>
            <person name="Chitko-Mckown C.G."/>
            <person name="Harhay D.M."/>
            <person name="Smith T.P.L."/>
        </authorList>
    </citation>
    <scope>NUCLEOTIDE SEQUENCE [LARGE SCALE GENOMIC DNA]</scope>
    <source>
        <strain evidence="1 2">USDA-ARS-USMARC-190</strain>
    </source>
</reference>
<dbReference type="KEGG" id="btra:F544_22510"/>
<evidence type="ECO:0000313" key="2">
    <source>
        <dbReference type="Proteomes" id="UP000019086"/>
    </source>
</evidence>
<gene>
    <name evidence="1" type="ORF">F544_22510</name>
</gene>
<accession>W0R8N2</accession>
<dbReference type="PATRIC" id="fig|1263832.3.peg.2238"/>
<sequence>MNIAFLFDADHDDFDGSYGIPIMKLILQSGIADSERNMRISIGDILTAQFVSNSQENSISYLKFVCEKTYSPINFDRLYIDKIRFDRTVFCWLFQNMDMILAEKIHSNLSICSGAYLGAMDVDFSNEFHLQFFRNSLIESYRIKGNKFSIFYSMNEVEEYKDSYVERLLKENGFIVSYEDLGARRTIFDKYNDIKHFQRIFMFKDYLISLPNLSCDLVDELIHSLEELHPKLFDIFAAMTKALQSADTKEEVAQAALSGRRFLEYFANYIFPPQKERFKGRKVGNSEYKNRLWAYVDKTLNELDGFEKEKLEFFGSRIDSLVNVFCSGLHSEISKEDLEDEFVNLVILISDIIALKPANMVKPYLAYEDEIYDMLREVLE</sequence>
<dbReference type="Proteomes" id="UP000019086">
    <property type="component" value="Chromosome"/>
</dbReference>
<dbReference type="EMBL" id="CP006956">
    <property type="protein sequence ID" value="AHG87479.1"/>
    <property type="molecule type" value="Genomic_DNA"/>
</dbReference>
<dbReference type="HOGENOM" id="CLU_723456_0_0_6"/>
<evidence type="ECO:0000313" key="1">
    <source>
        <dbReference type="EMBL" id="AHG87479.1"/>
    </source>
</evidence>
<name>W0R8N2_BIBTR</name>
<dbReference type="RefSeq" id="WP_025290053.1">
    <property type="nucleotide sequence ID" value="NZ_CP006956.1"/>
</dbReference>
<organism evidence="1 2">
    <name type="scientific">Bibersteinia trehalosi USDA-ARS-USMARC-190</name>
    <dbReference type="NCBI Taxonomy" id="1263832"/>
    <lineage>
        <taxon>Bacteria</taxon>
        <taxon>Pseudomonadati</taxon>
        <taxon>Pseudomonadota</taxon>
        <taxon>Gammaproteobacteria</taxon>
        <taxon>Pasteurellales</taxon>
        <taxon>Pasteurellaceae</taxon>
        <taxon>Bibersteinia</taxon>
    </lineage>
</organism>